<dbReference type="InterPro" id="IPR004046">
    <property type="entry name" value="GST_C"/>
</dbReference>
<dbReference type="PANTHER" id="PTHR11571">
    <property type="entry name" value="GLUTATHIONE S-TRANSFERASE"/>
    <property type="match status" value="1"/>
</dbReference>
<reference evidence="3 4" key="1">
    <citation type="submission" date="2018-08" db="EMBL/GenBank/DDBJ databases">
        <title>Aphanomyces genome sequencing and annotation.</title>
        <authorList>
            <person name="Minardi D."/>
            <person name="Oidtmann B."/>
            <person name="Van Der Giezen M."/>
            <person name="Studholme D.J."/>
        </authorList>
    </citation>
    <scope>NUCLEOTIDE SEQUENCE [LARGE SCALE GENOMIC DNA]</scope>
    <source>
        <strain evidence="3 4">NJM0002</strain>
    </source>
</reference>
<feature type="domain" description="GST C-terminal" evidence="2">
    <location>
        <begin position="88"/>
        <end position="220"/>
    </location>
</feature>
<feature type="domain" description="GST C-terminal" evidence="2">
    <location>
        <begin position="332"/>
        <end position="451"/>
    </location>
</feature>
<evidence type="ECO:0000313" key="3">
    <source>
        <dbReference type="EMBL" id="RHY34066.1"/>
    </source>
</evidence>
<dbReference type="SFLD" id="SFLDG00363">
    <property type="entry name" value="AMPS_(cytGST):_Alpha-__Mu-__Pi"/>
    <property type="match status" value="2"/>
</dbReference>
<feature type="domain" description="GST N-terminal" evidence="1">
    <location>
        <begin position="7"/>
        <end position="86"/>
    </location>
</feature>
<dbReference type="Pfam" id="PF14497">
    <property type="entry name" value="GST_C_3"/>
    <property type="match status" value="2"/>
</dbReference>
<dbReference type="EMBL" id="QUSY01000045">
    <property type="protein sequence ID" value="RHY34066.1"/>
    <property type="molecule type" value="Genomic_DNA"/>
</dbReference>
<dbReference type="PROSITE" id="PS50405">
    <property type="entry name" value="GST_CTER"/>
    <property type="match status" value="2"/>
</dbReference>
<evidence type="ECO:0008006" key="5">
    <source>
        <dbReference type="Google" id="ProtNLM"/>
    </source>
</evidence>
<dbReference type="InterPro" id="IPR036249">
    <property type="entry name" value="Thioredoxin-like_sf"/>
</dbReference>
<dbReference type="Pfam" id="PF02798">
    <property type="entry name" value="GST_N"/>
    <property type="match status" value="2"/>
</dbReference>
<organism evidence="3 4">
    <name type="scientific">Aphanomyces invadans</name>
    <dbReference type="NCBI Taxonomy" id="157072"/>
    <lineage>
        <taxon>Eukaryota</taxon>
        <taxon>Sar</taxon>
        <taxon>Stramenopiles</taxon>
        <taxon>Oomycota</taxon>
        <taxon>Saprolegniomycetes</taxon>
        <taxon>Saprolegniales</taxon>
        <taxon>Verrucalvaceae</taxon>
        <taxon>Aphanomyces</taxon>
    </lineage>
</organism>
<dbReference type="Gene3D" id="1.20.1050.130">
    <property type="match status" value="2"/>
</dbReference>
<dbReference type="Proteomes" id="UP000285060">
    <property type="component" value="Unassembled WGS sequence"/>
</dbReference>
<gene>
    <name evidence="3" type="ORF">DYB32_001145</name>
</gene>
<dbReference type="AlphaFoldDB" id="A0A3R6Z9S0"/>
<dbReference type="GO" id="GO:0004364">
    <property type="term" value="F:glutathione transferase activity"/>
    <property type="evidence" value="ECO:0007669"/>
    <property type="project" value="TreeGrafter"/>
</dbReference>
<dbReference type="InterPro" id="IPR040079">
    <property type="entry name" value="Glutathione_S-Trfase"/>
</dbReference>
<protein>
    <recommendedName>
        <fullName evidence="5">Glutathione S-transferase</fullName>
    </recommendedName>
</protein>
<dbReference type="SFLD" id="SFLDS00019">
    <property type="entry name" value="Glutathione_Transferase_(cytos"/>
    <property type="match status" value="2"/>
</dbReference>
<proteinExistence type="predicted"/>
<dbReference type="SUPFAM" id="SSF52833">
    <property type="entry name" value="Thioredoxin-like"/>
    <property type="match status" value="2"/>
</dbReference>
<comment type="caution">
    <text evidence="3">The sequence shown here is derived from an EMBL/GenBank/DDBJ whole genome shotgun (WGS) entry which is preliminary data.</text>
</comment>
<dbReference type="PROSITE" id="PS50404">
    <property type="entry name" value="GST_NTER"/>
    <property type="match status" value="2"/>
</dbReference>
<accession>A0A3R6Z9S0</accession>
<evidence type="ECO:0000259" key="2">
    <source>
        <dbReference type="PROSITE" id="PS50405"/>
    </source>
</evidence>
<sequence length="451" mass="49404">MSSSKQPSLELTYFDAGGRAEPIRLILAYGGISFEDVRIPGKDFPAKKPSLDLPFGQVPTLHVDGKVYAQSIAIARYVATLAGLYPENPLDALEADLAVDTIVEATMTFVNAAFMEPDEAMKAEKLADANDKVLPRLLGGLEKRVVGPFLLGDAASFADIYVLDFYTQIWTAFSDQLKLTPEQHPKLTAIANHLRNSTELAVRATYKQHESIDHEPRPALSHHLEAKAGYRTLPDPPPVLHNEDIPPTTSPSLELTYFNTGGRAEPIRLILAYGGISFEDVRIPGKDFPAKKPSLDLPFGQVPTLHVDGKVYAQSIAIARYVAMLAGLYPENPLDALEADLAVDALVEATTAFVTAAFMEPDEAKRIEKLADVNNIVLPRLLGGLEKRVVGPFFLGTTPSFADIYVLDFHMQIWTAFPNLLKMAPDHYPNLAAIADRLSNSIELAAYFKPK</sequence>
<dbReference type="SUPFAM" id="SSF47616">
    <property type="entry name" value="GST C-terminal domain-like"/>
    <property type="match status" value="2"/>
</dbReference>
<name>A0A3R6Z9S0_9STRA</name>
<dbReference type="InterPro" id="IPR050213">
    <property type="entry name" value="GST_superfamily"/>
</dbReference>
<dbReference type="GO" id="GO:0006749">
    <property type="term" value="P:glutathione metabolic process"/>
    <property type="evidence" value="ECO:0007669"/>
    <property type="project" value="TreeGrafter"/>
</dbReference>
<dbReference type="PANTHER" id="PTHR11571:SF252">
    <property type="entry name" value="GLUTATHIONE S-TRANSFERASE"/>
    <property type="match status" value="1"/>
</dbReference>
<keyword evidence="4" id="KW-1185">Reference proteome</keyword>
<evidence type="ECO:0000313" key="4">
    <source>
        <dbReference type="Proteomes" id="UP000285060"/>
    </source>
</evidence>
<evidence type="ECO:0000259" key="1">
    <source>
        <dbReference type="PROSITE" id="PS50404"/>
    </source>
</evidence>
<dbReference type="VEuPathDB" id="FungiDB:H310_07970"/>
<dbReference type="InterPro" id="IPR010987">
    <property type="entry name" value="Glutathione-S-Trfase_C-like"/>
</dbReference>
<dbReference type="SFLD" id="SFLDG01205">
    <property type="entry name" value="AMPS.1"/>
    <property type="match status" value="2"/>
</dbReference>
<feature type="domain" description="GST N-terminal" evidence="1">
    <location>
        <begin position="251"/>
        <end position="330"/>
    </location>
</feature>
<dbReference type="InterPro" id="IPR036282">
    <property type="entry name" value="Glutathione-S-Trfase_C_sf"/>
</dbReference>
<dbReference type="InterPro" id="IPR004045">
    <property type="entry name" value="Glutathione_S-Trfase_N"/>
</dbReference>
<dbReference type="CDD" id="cd03039">
    <property type="entry name" value="GST_N_Sigma_like"/>
    <property type="match status" value="2"/>
</dbReference>